<evidence type="ECO:0000313" key="1">
    <source>
        <dbReference type="EMBL" id="OHT02901.1"/>
    </source>
</evidence>
<dbReference type="EMBL" id="MLAK01000849">
    <property type="protein sequence ID" value="OHT02901.1"/>
    <property type="molecule type" value="Genomic_DNA"/>
</dbReference>
<dbReference type="VEuPathDB" id="TrichDB:TRFO_06961"/>
<dbReference type="Proteomes" id="UP000179807">
    <property type="component" value="Unassembled WGS sequence"/>
</dbReference>
<accession>A0A1J4K065</accession>
<evidence type="ECO:0000313" key="2">
    <source>
        <dbReference type="Proteomes" id="UP000179807"/>
    </source>
</evidence>
<comment type="caution">
    <text evidence="1">The sequence shown here is derived from an EMBL/GenBank/DDBJ whole genome shotgun (WGS) entry which is preliminary data.</text>
</comment>
<sequence length="437" mass="51130">MDFTYKSEQNESRNNKYIDHFNECDDSEKEMSMFFLNFSTKHEKQFWDLLIQLTDEVTEFEDHISLQIIKNCLKTYQEIDDFSVKIQIVKVIFHIIQISSNPLPIFQDTQLLSLIIFAFSNKSYFQNPTVFVMLIEIFLSYLNIIQEHENITLPWAIELITNINQIISSTGKENPFFSSLLMISSILFEKCEVDLEFALKNCDFYLQLLPKIDILTLRHGLKIIEIILERYSNIYEILIKSPIFPFLLSISQQNIVYNVRYICNILTPAIGKYIDANDLIKIELNDQKNIIQCLLPNFQMIDAESALSISNLLVALCENSFEACRILTECGFFHCLNFFQLGYETQKNVLKITNLIYKNHSIPTDKITLRFIFTLVIKFFDSSDELEIIMALEITPTIIDNNNQIEEELFNRLEELSLNENERISYHAKSILNLIPS</sequence>
<organism evidence="1 2">
    <name type="scientific">Tritrichomonas foetus</name>
    <dbReference type="NCBI Taxonomy" id="1144522"/>
    <lineage>
        <taxon>Eukaryota</taxon>
        <taxon>Metamonada</taxon>
        <taxon>Parabasalia</taxon>
        <taxon>Tritrichomonadida</taxon>
        <taxon>Tritrichomonadidae</taxon>
        <taxon>Tritrichomonas</taxon>
    </lineage>
</organism>
<proteinExistence type="predicted"/>
<dbReference type="RefSeq" id="XP_068356037.1">
    <property type="nucleotide sequence ID" value="XM_068493412.1"/>
</dbReference>
<dbReference type="SUPFAM" id="SSF48371">
    <property type="entry name" value="ARM repeat"/>
    <property type="match status" value="1"/>
</dbReference>
<dbReference type="InterPro" id="IPR016024">
    <property type="entry name" value="ARM-type_fold"/>
</dbReference>
<keyword evidence="2" id="KW-1185">Reference proteome</keyword>
<gene>
    <name evidence="1" type="ORF">TRFO_06961</name>
</gene>
<name>A0A1J4K065_9EUKA</name>
<dbReference type="GeneID" id="94828116"/>
<protein>
    <submittedName>
        <fullName evidence="1">Uncharacterized protein</fullName>
    </submittedName>
</protein>
<reference evidence="1" key="1">
    <citation type="submission" date="2016-10" db="EMBL/GenBank/DDBJ databases">
        <authorList>
            <person name="Benchimol M."/>
            <person name="Almeida L.G."/>
            <person name="Vasconcelos A.T."/>
            <person name="Perreira-Neves A."/>
            <person name="Rosa I.A."/>
            <person name="Tasca T."/>
            <person name="Bogo M.R."/>
            <person name="de Souza W."/>
        </authorList>
    </citation>
    <scope>NUCLEOTIDE SEQUENCE [LARGE SCALE GENOMIC DNA]</scope>
    <source>
        <strain evidence="1">K</strain>
    </source>
</reference>
<dbReference type="AlphaFoldDB" id="A0A1J4K065"/>